<organism evidence="4 5">
    <name type="scientific">Mycolicibacterium neworleansense</name>
    <dbReference type="NCBI Taxonomy" id="146018"/>
    <lineage>
        <taxon>Bacteria</taxon>
        <taxon>Bacillati</taxon>
        <taxon>Actinomycetota</taxon>
        <taxon>Actinomycetes</taxon>
        <taxon>Mycobacteriales</taxon>
        <taxon>Mycobacteriaceae</taxon>
        <taxon>Mycolicibacterium</taxon>
    </lineage>
</organism>
<evidence type="ECO:0000313" key="4">
    <source>
        <dbReference type="EMBL" id="CRZ14195.1"/>
    </source>
</evidence>
<dbReference type="InterPro" id="IPR008972">
    <property type="entry name" value="Cupredoxin"/>
</dbReference>
<protein>
    <submittedName>
        <fullName evidence="4">Plastocyanin</fullName>
    </submittedName>
</protein>
<dbReference type="PANTHER" id="PTHR36507">
    <property type="entry name" value="BLL1555 PROTEIN"/>
    <property type="match status" value="1"/>
</dbReference>
<dbReference type="PROSITE" id="PS51257">
    <property type="entry name" value="PROKAR_LIPOPROTEIN"/>
    <property type="match status" value="1"/>
</dbReference>
<evidence type="ECO:0000313" key="5">
    <source>
        <dbReference type="Proteomes" id="UP000199147"/>
    </source>
</evidence>
<dbReference type="Proteomes" id="UP000199147">
    <property type="component" value="Unassembled WGS sequence"/>
</dbReference>
<feature type="domain" description="EfeO-type cupredoxin-like" evidence="3">
    <location>
        <begin position="68"/>
        <end position="127"/>
    </location>
</feature>
<dbReference type="InterPro" id="IPR052721">
    <property type="entry name" value="ET_Amicyanin"/>
</dbReference>
<dbReference type="Pfam" id="PF13473">
    <property type="entry name" value="Cupredoxin_1"/>
    <property type="match status" value="1"/>
</dbReference>
<dbReference type="InterPro" id="IPR028096">
    <property type="entry name" value="EfeO_Cupredoxin"/>
</dbReference>
<name>A0A0H5RJ57_9MYCO</name>
<keyword evidence="2" id="KW-0732">Signal</keyword>
<evidence type="ECO:0000259" key="3">
    <source>
        <dbReference type="Pfam" id="PF13473"/>
    </source>
</evidence>
<dbReference type="RefSeq" id="WP_235625209.1">
    <property type="nucleotide sequence ID" value="NZ_CWKH01000001.1"/>
</dbReference>
<accession>A0A0H5RJ57</accession>
<evidence type="ECO:0000256" key="2">
    <source>
        <dbReference type="SAM" id="SignalP"/>
    </source>
</evidence>
<feature type="chain" id="PRO_5039229436" evidence="2">
    <location>
        <begin position="21"/>
        <end position="128"/>
    </location>
</feature>
<dbReference type="PANTHER" id="PTHR36507:SF1">
    <property type="entry name" value="BLL1555 PROTEIN"/>
    <property type="match status" value="1"/>
</dbReference>
<dbReference type="AlphaFoldDB" id="A0A0H5RJ57"/>
<keyword evidence="5" id="KW-1185">Reference proteome</keyword>
<dbReference type="SUPFAM" id="SSF49503">
    <property type="entry name" value="Cupredoxins"/>
    <property type="match status" value="1"/>
</dbReference>
<feature type="region of interest" description="Disordered" evidence="1">
    <location>
        <begin position="24"/>
        <end position="43"/>
    </location>
</feature>
<dbReference type="STRING" id="146018.BN2156_01043"/>
<reference evidence="5" key="1">
    <citation type="submission" date="2015-07" db="EMBL/GenBank/DDBJ databases">
        <authorList>
            <person name="Urmite Genomes"/>
        </authorList>
    </citation>
    <scope>NUCLEOTIDE SEQUENCE [LARGE SCALE GENOMIC DNA]</scope>
    <source>
        <strain evidence="5">type strain: ATCC 49404</strain>
    </source>
</reference>
<gene>
    <name evidence="4" type="ORF">BN2156_01043</name>
</gene>
<proteinExistence type="predicted"/>
<dbReference type="Gene3D" id="2.60.40.420">
    <property type="entry name" value="Cupredoxins - blue copper proteins"/>
    <property type="match status" value="1"/>
</dbReference>
<feature type="signal peptide" evidence="2">
    <location>
        <begin position="1"/>
        <end position="20"/>
    </location>
</feature>
<dbReference type="EMBL" id="CWKH01000001">
    <property type="protein sequence ID" value="CRZ14195.1"/>
    <property type="molecule type" value="Genomic_DNA"/>
</dbReference>
<evidence type="ECO:0000256" key="1">
    <source>
        <dbReference type="SAM" id="MobiDB-lite"/>
    </source>
</evidence>
<sequence precursor="true">MFRFAAVIASMFLLAGASVACGQANSPGEHAQHSETVTASPATPVPSGPVIAIEGMGFGSLGPVAPGTEITIVNNDEVEHSVTSRTKGLFDVHVDGKGRATLKAPQEPGEYAFYCLYHPAMLGTLTVK</sequence>